<gene>
    <name evidence="1" type="ORF">TIFTF001_028082</name>
</gene>
<comment type="caution">
    <text evidence="1">The sequence shown here is derived from an EMBL/GenBank/DDBJ whole genome shotgun (WGS) entry which is preliminary data.</text>
</comment>
<accession>A0AA88J0Z6</accession>
<sequence>MPPFDMILSALSLVPTRFYPSVHPKRPHTIRRCLTDFSLSFSLSTDIPFASVSSSFSYYRHAAMISNTSLGSQQPISTKAALDSNGSDRAASLQFRSLCHRSATDEISTMLYWTIVATADHKRSCTLVIPTRLVSTNL</sequence>
<name>A0AA88J0Z6_FICCA</name>
<proteinExistence type="predicted"/>
<protein>
    <submittedName>
        <fullName evidence="1">Uncharacterized protein</fullName>
    </submittedName>
</protein>
<dbReference type="EMBL" id="BTGU01000082">
    <property type="protein sequence ID" value="GMN58972.1"/>
    <property type="molecule type" value="Genomic_DNA"/>
</dbReference>
<reference evidence="1" key="1">
    <citation type="submission" date="2023-07" db="EMBL/GenBank/DDBJ databases">
        <title>draft genome sequence of fig (Ficus carica).</title>
        <authorList>
            <person name="Takahashi T."/>
            <person name="Nishimura K."/>
        </authorList>
    </citation>
    <scope>NUCLEOTIDE SEQUENCE</scope>
</reference>
<evidence type="ECO:0000313" key="1">
    <source>
        <dbReference type="EMBL" id="GMN58972.1"/>
    </source>
</evidence>
<evidence type="ECO:0000313" key="2">
    <source>
        <dbReference type="Proteomes" id="UP001187192"/>
    </source>
</evidence>
<dbReference type="Proteomes" id="UP001187192">
    <property type="component" value="Unassembled WGS sequence"/>
</dbReference>
<keyword evidence="2" id="KW-1185">Reference proteome</keyword>
<organism evidence="1 2">
    <name type="scientific">Ficus carica</name>
    <name type="common">Common fig</name>
    <dbReference type="NCBI Taxonomy" id="3494"/>
    <lineage>
        <taxon>Eukaryota</taxon>
        <taxon>Viridiplantae</taxon>
        <taxon>Streptophyta</taxon>
        <taxon>Embryophyta</taxon>
        <taxon>Tracheophyta</taxon>
        <taxon>Spermatophyta</taxon>
        <taxon>Magnoliopsida</taxon>
        <taxon>eudicotyledons</taxon>
        <taxon>Gunneridae</taxon>
        <taxon>Pentapetalae</taxon>
        <taxon>rosids</taxon>
        <taxon>fabids</taxon>
        <taxon>Rosales</taxon>
        <taxon>Moraceae</taxon>
        <taxon>Ficeae</taxon>
        <taxon>Ficus</taxon>
    </lineage>
</organism>
<dbReference type="AlphaFoldDB" id="A0AA88J0Z6"/>